<evidence type="ECO:0000259" key="6">
    <source>
        <dbReference type="Pfam" id="PF03906"/>
    </source>
</evidence>
<protein>
    <submittedName>
        <fullName evidence="7">Tail fiber</fullName>
    </submittedName>
</protein>
<evidence type="ECO:0000256" key="1">
    <source>
        <dbReference type="ARBA" id="ARBA00004328"/>
    </source>
</evidence>
<accession>A0A6S4PD00</accession>
<comment type="subcellular location">
    <subcellularLocation>
        <location evidence="1">Virion</location>
    </subcellularLocation>
</comment>
<dbReference type="InterPro" id="IPR001444">
    <property type="entry name" value="Flag_bb_rod_N"/>
</dbReference>
<dbReference type="InterPro" id="IPR014756">
    <property type="entry name" value="Ig_E-set"/>
</dbReference>
<dbReference type="GO" id="GO:0098015">
    <property type="term" value="C:virus tail"/>
    <property type="evidence" value="ECO:0007669"/>
    <property type="project" value="UniProtKB-KW"/>
</dbReference>
<dbReference type="Pfam" id="PF03906">
    <property type="entry name" value="Phage_T7_tail"/>
    <property type="match status" value="1"/>
</dbReference>
<dbReference type="EMBL" id="AP013545">
    <property type="protein sequence ID" value="BAQ94337.1"/>
    <property type="molecule type" value="Genomic_DNA"/>
</dbReference>
<name>A0A6S4PD00_9CAUD</name>
<evidence type="ECO:0000256" key="4">
    <source>
        <dbReference type="SAM" id="MobiDB-lite"/>
    </source>
</evidence>
<dbReference type="Proteomes" id="UP000504935">
    <property type="component" value="Segment"/>
</dbReference>
<evidence type="ECO:0000256" key="3">
    <source>
        <dbReference type="ARBA" id="ARBA00022844"/>
    </source>
</evidence>
<keyword evidence="8" id="KW-1185">Reference proteome</keyword>
<evidence type="ECO:0000259" key="5">
    <source>
        <dbReference type="Pfam" id="PF00460"/>
    </source>
</evidence>
<dbReference type="SUPFAM" id="SSF81296">
    <property type="entry name" value="E set domains"/>
    <property type="match status" value="1"/>
</dbReference>
<dbReference type="InterPro" id="IPR005604">
    <property type="entry name" value="Phage_T7_tail_fibre-like_N"/>
</dbReference>
<evidence type="ECO:0000313" key="8">
    <source>
        <dbReference type="Proteomes" id="UP000504935"/>
    </source>
</evidence>
<organism evidence="7 8">
    <name type="scientific">uncultured phage MedDCM-OCT-S46-C10</name>
    <dbReference type="NCBI Taxonomy" id="2741074"/>
    <lineage>
        <taxon>Viruses</taxon>
        <taxon>Duplodnaviria</taxon>
        <taxon>Heunggongvirae</taxon>
        <taxon>Uroviricota</taxon>
        <taxon>Caudoviricetes</taxon>
        <taxon>Autographivirales</taxon>
        <taxon>Foussvirus</taxon>
        <taxon>Foussvirus S46C10</taxon>
    </lineage>
</organism>
<keyword evidence="2" id="KW-1227">Viral tail protein</keyword>
<feature type="region of interest" description="Disordered" evidence="4">
    <location>
        <begin position="728"/>
        <end position="752"/>
    </location>
</feature>
<sequence length="752" mass="76132">MANSFVRYTGNGNTTAYSIPYSYRDPADLIVTINGVATTSYTLNSAGSTLTFDTAPANSSAIEIRRKTSQTSRLTDYAAGSVLTENDLDTDSTQAFFMSQEAIDDAGDVIKLSNTNFQWDTQNKRLTNVADPVNNTDGVNKQFISTNLPNITTVSGISSDVTTVAGIASNVTAVASDATDIGTVATNIASVNTVATDIAKVIVVANDLNETVSEIETAALDLQETTSEIDTVSNNIANVNTVGTNITNVNTVAGVSANVTTVAGINTDVTSVAGISSAVSAVNSNSTNINAVNANSANINTVAGIDSDITSVANISSDVAAVENIAANVTTVAGNNANITTVAGANSNITAVAGAITNVNNVGGAIANVNNVGGSIANVNTVATNLASVNNFAEQYRIASSAPTSSLNVGDLYFDTTANELKVYKSSGWAAAGSTVNGTSQRFTYTISGTPSSVTGSDANGNTLAYDAGFADVYLNGVRLSSADITITSGTSVVFASALANGDVVDVVAYGTFNVASINAANISSGTVNNARLTGSGAITINGSSVSLGGNITVGETKPTIGSISPSTITNAQTSITITGTNFVSVPQVEALNQSTGIWYTADTISFTNATTLVATFTLSVDAQYKLRIENPDGNAVLSSSNILTVSDAPTWSTSAGSLGVFAGNFSGTLATISASSDSTVAYSETTSVLTGAGVTLNTSTGALTTSDFGASSTTPTTYNFTIRATDGEGQTTDRSFSMTSSFGSTGGGQFN</sequence>
<feature type="domain" description="Flagellar basal body rod protein N-terminal" evidence="5">
    <location>
        <begin position="222"/>
        <end position="243"/>
    </location>
</feature>
<proteinExistence type="predicted"/>
<evidence type="ECO:0000313" key="7">
    <source>
        <dbReference type="EMBL" id="BAQ94337.1"/>
    </source>
</evidence>
<dbReference type="GeneID" id="55412456"/>
<feature type="domain" description="Bacteriophage T7 tail fibre protein-like N-terminal" evidence="6">
    <location>
        <begin position="3"/>
        <end position="115"/>
    </location>
</feature>
<reference evidence="7 8" key="1">
    <citation type="journal article" date="2013" name="PLoS Genet.">
        <title>Expanding the Marine Virosphere Using Metagenomics.</title>
        <authorList>
            <person name="Mizuno C.M."/>
            <person name="Rodriguez-Valera F."/>
            <person name="Kimes N.E."/>
            <person name="Ghai R."/>
        </authorList>
    </citation>
    <scope>NUCLEOTIDE SEQUENCE [LARGE SCALE GENOMIC DNA]</scope>
    <source>
        <strain evidence="7">UvMED-CGR-U-MedDCM-OCT-S46-C10</strain>
    </source>
</reference>
<keyword evidence="3" id="KW-0946">Virion</keyword>
<dbReference type="RefSeq" id="YP_009777879.1">
    <property type="nucleotide sequence ID" value="NC_047705.1"/>
</dbReference>
<evidence type="ECO:0000256" key="2">
    <source>
        <dbReference type="ARBA" id="ARBA00022732"/>
    </source>
</evidence>
<dbReference type="KEGG" id="vg:55412456"/>
<dbReference type="Pfam" id="PF00460">
    <property type="entry name" value="Flg_bb_rod"/>
    <property type="match status" value="1"/>
</dbReference>